<keyword evidence="12" id="KW-1185">Reference proteome</keyword>
<evidence type="ECO:0000256" key="10">
    <source>
        <dbReference type="SAM" id="Phobius"/>
    </source>
</evidence>
<organism evidence="11 12">
    <name type="scientific">Crenichthys baileyi</name>
    <name type="common">White River springfish</name>
    <dbReference type="NCBI Taxonomy" id="28760"/>
    <lineage>
        <taxon>Eukaryota</taxon>
        <taxon>Metazoa</taxon>
        <taxon>Chordata</taxon>
        <taxon>Craniata</taxon>
        <taxon>Vertebrata</taxon>
        <taxon>Euteleostomi</taxon>
        <taxon>Actinopterygii</taxon>
        <taxon>Neopterygii</taxon>
        <taxon>Teleostei</taxon>
        <taxon>Neoteleostei</taxon>
        <taxon>Acanthomorphata</taxon>
        <taxon>Ovalentaria</taxon>
        <taxon>Atherinomorphae</taxon>
        <taxon>Cyprinodontiformes</taxon>
        <taxon>Goodeidae</taxon>
        <taxon>Crenichthys</taxon>
    </lineage>
</organism>
<feature type="transmembrane region" description="Helical" evidence="10">
    <location>
        <begin position="120"/>
        <end position="142"/>
    </location>
</feature>
<evidence type="ECO:0000256" key="2">
    <source>
        <dbReference type="ARBA" id="ARBA00004651"/>
    </source>
</evidence>
<evidence type="ECO:0000313" key="12">
    <source>
        <dbReference type="Proteomes" id="UP001311232"/>
    </source>
</evidence>
<keyword evidence="7" id="KW-0965">Cell junction</keyword>
<evidence type="ECO:0000256" key="5">
    <source>
        <dbReference type="ARBA" id="ARBA00022475"/>
    </source>
</evidence>
<dbReference type="Gene3D" id="1.20.140.150">
    <property type="match status" value="1"/>
</dbReference>
<dbReference type="AlphaFoldDB" id="A0AAV9S3Z3"/>
<reference evidence="11 12" key="1">
    <citation type="submission" date="2021-06" db="EMBL/GenBank/DDBJ databases">
        <authorList>
            <person name="Palmer J.M."/>
        </authorList>
    </citation>
    <scope>NUCLEOTIDE SEQUENCE [LARGE SCALE GENOMIC DNA]</scope>
    <source>
        <strain evidence="11 12">MEX-2019</strain>
        <tissue evidence="11">Muscle</tissue>
    </source>
</reference>
<evidence type="ECO:0008006" key="13">
    <source>
        <dbReference type="Google" id="ProtNLM"/>
    </source>
</evidence>
<dbReference type="GO" id="GO:0005198">
    <property type="term" value="F:structural molecule activity"/>
    <property type="evidence" value="ECO:0007669"/>
    <property type="project" value="InterPro"/>
</dbReference>
<keyword evidence="4" id="KW-0796">Tight junction</keyword>
<name>A0AAV9S3Z3_9TELE</name>
<dbReference type="InterPro" id="IPR017974">
    <property type="entry name" value="Claudin_CS"/>
</dbReference>
<evidence type="ECO:0000256" key="4">
    <source>
        <dbReference type="ARBA" id="ARBA00022427"/>
    </source>
</evidence>
<dbReference type="Pfam" id="PF00822">
    <property type="entry name" value="PMP22_Claudin"/>
    <property type="match status" value="1"/>
</dbReference>
<feature type="transmembrane region" description="Helical" evidence="10">
    <location>
        <begin position="78"/>
        <end position="100"/>
    </location>
</feature>
<evidence type="ECO:0000256" key="1">
    <source>
        <dbReference type="ARBA" id="ARBA00004435"/>
    </source>
</evidence>
<keyword evidence="6 10" id="KW-0812">Transmembrane</keyword>
<keyword evidence="9 10" id="KW-0472">Membrane</keyword>
<dbReference type="GO" id="GO:0005886">
    <property type="term" value="C:plasma membrane"/>
    <property type="evidence" value="ECO:0007669"/>
    <property type="project" value="UniProtKB-SubCell"/>
</dbReference>
<dbReference type="PANTHER" id="PTHR12002">
    <property type="entry name" value="CLAUDIN"/>
    <property type="match status" value="1"/>
</dbReference>
<comment type="similarity">
    <text evidence="3">Belongs to the claudin family.</text>
</comment>
<dbReference type="PRINTS" id="PR01077">
    <property type="entry name" value="CLAUDIN"/>
</dbReference>
<dbReference type="EMBL" id="JAHHUM010000906">
    <property type="protein sequence ID" value="KAK5616088.1"/>
    <property type="molecule type" value="Genomic_DNA"/>
</dbReference>
<dbReference type="GO" id="GO:0005923">
    <property type="term" value="C:bicellular tight junction"/>
    <property type="evidence" value="ECO:0007669"/>
    <property type="project" value="UniProtKB-SubCell"/>
</dbReference>
<feature type="transmembrane region" description="Helical" evidence="10">
    <location>
        <begin position="7"/>
        <end position="25"/>
    </location>
</feature>
<keyword evidence="5" id="KW-1003">Cell membrane</keyword>
<sequence length="254" mass="27973">MEYRMVIMYVEIGCFVTCLCGWILVCSTLPTEYWTFSEVGTLVMTTGNYYSNLWRDCVSDNTGVSDCKEYPSMLALPVYLHALRALAICAVITGFFGGVLTLIGMKCTKIGGSEIINSRVAFSGGITYLVSGFCGMITYSWWANRVVTQFVDPNYMDQKFELGAAVFIGWGGSILLLSGGTVLTYFSGKEGLPSRATKAGFLCYCPHQADIHAPAALIQSDTSATTVLFRREESNNQRDNKDCSHPELGYLRMS</sequence>
<dbReference type="InterPro" id="IPR006187">
    <property type="entry name" value="Claudin"/>
</dbReference>
<protein>
    <recommendedName>
        <fullName evidence="13">Claudin</fullName>
    </recommendedName>
</protein>
<evidence type="ECO:0000256" key="7">
    <source>
        <dbReference type="ARBA" id="ARBA00022949"/>
    </source>
</evidence>
<proteinExistence type="inferred from homology"/>
<evidence type="ECO:0000313" key="11">
    <source>
        <dbReference type="EMBL" id="KAK5616088.1"/>
    </source>
</evidence>
<feature type="transmembrane region" description="Helical" evidence="10">
    <location>
        <begin position="162"/>
        <end position="186"/>
    </location>
</feature>
<comment type="subcellular location">
    <subcellularLocation>
        <location evidence="1">Cell junction</location>
        <location evidence="1">Tight junction</location>
    </subcellularLocation>
    <subcellularLocation>
        <location evidence="2">Cell membrane</location>
        <topology evidence="2">Multi-pass membrane protein</topology>
    </subcellularLocation>
</comment>
<accession>A0AAV9S3Z3</accession>
<gene>
    <name evidence="11" type="ORF">CRENBAI_017603</name>
</gene>
<dbReference type="PROSITE" id="PS01346">
    <property type="entry name" value="CLAUDIN"/>
    <property type="match status" value="1"/>
</dbReference>
<evidence type="ECO:0000256" key="6">
    <source>
        <dbReference type="ARBA" id="ARBA00022692"/>
    </source>
</evidence>
<dbReference type="Proteomes" id="UP001311232">
    <property type="component" value="Unassembled WGS sequence"/>
</dbReference>
<comment type="caution">
    <text evidence="11">The sequence shown here is derived from an EMBL/GenBank/DDBJ whole genome shotgun (WGS) entry which is preliminary data.</text>
</comment>
<evidence type="ECO:0000256" key="9">
    <source>
        <dbReference type="ARBA" id="ARBA00023136"/>
    </source>
</evidence>
<keyword evidence="8 10" id="KW-1133">Transmembrane helix</keyword>
<evidence type="ECO:0000256" key="8">
    <source>
        <dbReference type="ARBA" id="ARBA00022989"/>
    </source>
</evidence>
<evidence type="ECO:0000256" key="3">
    <source>
        <dbReference type="ARBA" id="ARBA00008295"/>
    </source>
</evidence>
<dbReference type="InterPro" id="IPR004031">
    <property type="entry name" value="PMP22/EMP/MP20/Claudin"/>
</dbReference>